<dbReference type="RefSeq" id="XP_024349101.1">
    <property type="nucleotide sequence ID" value="XM_024496516.1"/>
</dbReference>
<comment type="caution">
    <text evidence="1">The sequence shown here is derived from an EMBL/GenBank/DDBJ whole genome shotgun (WGS) entry which is preliminary data.</text>
</comment>
<organism evidence="1 2">
    <name type="scientific">Echinococcus granulosus</name>
    <name type="common">Hydatid tapeworm</name>
    <dbReference type="NCBI Taxonomy" id="6210"/>
    <lineage>
        <taxon>Eukaryota</taxon>
        <taxon>Metazoa</taxon>
        <taxon>Spiralia</taxon>
        <taxon>Lophotrochozoa</taxon>
        <taxon>Platyhelminthes</taxon>
        <taxon>Cestoda</taxon>
        <taxon>Eucestoda</taxon>
        <taxon>Cyclophyllidea</taxon>
        <taxon>Taeniidae</taxon>
        <taxon>Echinococcus</taxon>
        <taxon>Echinococcus granulosus group</taxon>
    </lineage>
</organism>
<name>W6UA37_ECHGR</name>
<proteinExistence type="predicted"/>
<reference evidence="1 2" key="1">
    <citation type="journal article" date="2013" name="Nat. Genet.">
        <title>The genome of the hydatid tapeworm Echinococcus granulosus.</title>
        <authorList>
            <person name="Zheng H."/>
            <person name="Zhang W."/>
            <person name="Zhang L."/>
            <person name="Zhang Z."/>
            <person name="Li J."/>
            <person name="Lu G."/>
            <person name="Zhu Y."/>
            <person name="Wang Y."/>
            <person name="Huang Y."/>
            <person name="Liu J."/>
            <person name="Kang H."/>
            <person name="Chen J."/>
            <person name="Wang L."/>
            <person name="Chen A."/>
            <person name="Yu S."/>
            <person name="Gao Z."/>
            <person name="Jin L."/>
            <person name="Gu W."/>
            <person name="Wang Z."/>
            <person name="Zhao L."/>
            <person name="Shi B."/>
            <person name="Wen H."/>
            <person name="Lin R."/>
            <person name="Jones M.K."/>
            <person name="Brejova B."/>
            <person name="Vinar T."/>
            <person name="Zhao G."/>
            <person name="McManus D.P."/>
            <person name="Chen Z."/>
            <person name="Zhou Y."/>
            <person name="Wang S."/>
        </authorList>
    </citation>
    <scope>NUCLEOTIDE SEQUENCE [LARGE SCALE GENOMIC DNA]</scope>
</reference>
<evidence type="ECO:0000313" key="2">
    <source>
        <dbReference type="Proteomes" id="UP000019149"/>
    </source>
</evidence>
<dbReference type="CTD" id="36342982"/>
<dbReference type="KEGG" id="egl:EGR_07267"/>
<sequence>MCYKVNSKLGGSFVIWARRCERDDYNASGVEPCTRQTHHFPPSSLQAIRALVNKIRRSSSGEIVEEGLPSPLPQIPEEEEERSLNFHALGPVIDIDEEAALPVNYNEMEESSGLPIGYVDEWNSLLPPQGPPKPVGHYNFGEVDGRSDVIGDLEEESDVTAVPRTAGCKTGQPAARFTFVLALVTAVTPVHYSDAVPSVDIMLLSSFLSSPLRDYKEPVNQLTPLLNSAEDYQRKVG</sequence>
<dbReference type="Proteomes" id="UP000019149">
    <property type="component" value="Unassembled WGS sequence"/>
</dbReference>
<dbReference type="AlphaFoldDB" id="W6UA37"/>
<dbReference type="GeneID" id="36342982"/>
<dbReference type="OrthoDB" id="6380619at2759"/>
<protein>
    <submittedName>
        <fullName evidence="1">Uncharacterized protein</fullName>
    </submittedName>
</protein>
<keyword evidence="2" id="KW-1185">Reference proteome</keyword>
<evidence type="ECO:0000313" key="1">
    <source>
        <dbReference type="EMBL" id="EUB57905.1"/>
    </source>
</evidence>
<accession>W6UA37</accession>
<dbReference type="EMBL" id="APAU02000073">
    <property type="protein sequence ID" value="EUB57905.1"/>
    <property type="molecule type" value="Genomic_DNA"/>
</dbReference>
<gene>
    <name evidence="1" type="ORF">EGR_07267</name>
</gene>